<feature type="region of interest" description="Disordered" evidence="4">
    <location>
        <begin position="275"/>
        <end position="294"/>
    </location>
</feature>
<dbReference type="GO" id="GO:0016020">
    <property type="term" value="C:membrane"/>
    <property type="evidence" value="ECO:0007669"/>
    <property type="project" value="TreeGrafter"/>
</dbReference>
<keyword evidence="7" id="KW-1185">Reference proteome</keyword>
<organism evidence="6 7">
    <name type="scientific">Noviherbaspirillum pedocola</name>
    <dbReference type="NCBI Taxonomy" id="2801341"/>
    <lineage>
        <taxon>Bacteria</taxon>
        <taxon>Pseudomonadati</taxon>
        <taxon>Pseudomonadota</taxon>
        <taxon>Betaproteobacteria</taxon>
        <taxon>Burkholderiales</taxon>
        <taxon>Oxalobacteraceae</taxon>
        <taxon>Noviherbaspirillum</taxon>
    </lineage>
</organism>
<comment type="caution">
    <text evidence="6">The sequence shown here is derived from an EMBL/GenBank/DDBJ whole genome shotgun (WGS) entry which is preliminary data.</text>
</comment>
<dbReference type="NCBIfam" id="NF005495">
    <property type="entry name" value="PRK07109.1"/>
    <property type="match status" value="1"/>
</dbReference>
<evidence type="ECO:0000256" key="3">
    <source>
        <dbReference type="RuleBase" id="RU000363"/>
    </source>
</evidence>
<gene>
    <name evidence="6" type="ORF">JJB74_20040</name>
</gene>
<feature type="transmembrane region" description="Helical" evidence="5">
    <location>
        <begin position="310"/>
        <end position="330"/>
    </location>
</feature>
<dbReference type="CDD" id="cd05360">
    <property type="entry name" value="SDR_c3"/>
    <property type="match status" value="1"/>
</dbReference>
<reference evidence="6" key="1">
    <citation type="submission" date="2021-01" db="EMBL/GenBank/DDBJ databases">
        <title>Genome sequence of strain Noviherbaspirillum sp. DKR-6.</title>
        <authorList>
            <person name="Chaudhary D.K."/>
        </authorList>
    </citation>
    <scope>NUCLEOTIDE SEQUENCE</scope>
    <source>
        <strain evidence="6">DKR-6</strain>
    </source>
</reference>
<dbReference type="InterPro" id="IPR002347">
    <property type="entry name" value="SDR_fam"/>
</dbReference>
<dbReference type="InterPro" id="IPR020904">
    <property type="entry name" value="Sc_DH/Rdtase_CS"/>
</dbReference>
<evidence type="ECO:0000313" key="7">
    <source>
        <dbReference type="Proteomes" id="UP000622890"/>
    </source>
</evidence>
<dbReference type="Proteomes" id="UP000622890">
    <property type="component" value="Unassembled WGS sequence"/>
</dbReference>
<evidence type="ECO:0000313" key="6">
    <source>
        <dbReference type="EMBL" id="MBK4736918.1"/>
    </source>
</evidence>
<evidence type="ECO:0000256" key="1">
    <source>
        <dbReference type="ARBA" id="ARBA00006484"/>
    </source>
</evidence>
<dbReference type="PANTHER" id="PTHR44196:SF1">
    <property type="entry name" value="DEHYDROGENASE_REDUCTASE SDR FAMILY MEMBER 7B"/>
    <property type="match status" value="1"/>
</dbReference>
<protein>
    <submittedName>
        <fullName evidence="6">SDR family oxidoreductase</fullName>
    </submittedName>
</protein>
<keyword evidence="5" id="KW-0812">Transmembrane</keyword>
<dbReference type="PANTHER" id="PTHR44196">
    <property type="entry name" value="DEHYDROGENASE/REDUCTASE SDR FAMILY MEMBER 7B"/>
    <property type="match status" value="1"/>
</dbReference>
<evidence type="ECO:0000256" key="4">
    <source>
        <dbReference type="SAM" id="MobiDB-lite"/>
    </source>
</evidence>
<name>A0A934W8L0_9BURK</name>
<dbReference type="AlphaFoldDB" id="A0A934W8L0"/>
<accession>A0A934W8L0</accession>
<evidence type="ECO:0000256" key="2">
    <source>
        <dbReference type="ARBA" id="ARBA00023002"/>
    </source>
</evidence>
<keyword evidence="5" id="KW-0472">Membrane</keyword>
<dbReference type="Pfam" id="PF00106">
    <property type="entry name" value="adh_short"/>
    <property type="match status" value="1"/>
</dbReference>
<dbReference type="PRINTS" id="PR00081">
    <property type="entry name" value="GDHRDH"/>
</dbReference>
<keyword evidence="5" id="KW-1133">Transmembrane helix</keyword>
<dbReference type="PROSITE" id="PS00061">
    <property type="entry name" value="ADH_SHORT"/>
    <property type="match status" value="1"/>
</dbReference>
<sequence>MKIKLKKLSDQVIVITGASSGIGLTTARKAAERGARLVLAARNAEALETIIGDLNALGAEAIHVVADVGKEDEVRAIAKAAIDRFGGFDTWINNAGVSIFGRNEEVSREDQRQLFETNFWGVVHGSLAAIEHLKQHGGALINLGSELSDTAVPLQGMYSASKHAVKGFTDSLRIELMEENAPVSVTLIKPAAIDTMFVEHAKNYMDVEPKLPPPIYAPDIVADAILAAAESPHRDIYVGAASKLASSTSHHAPAVVDALMKRLMFKQQRSDLPVRDRANNNLHTHSDDGRERQGVKGMVFETAPYTTATLYPKTTALATIGAGLALFALWQAKKRPQRRVGW</sequence>
<dbReference type="RefSeq" id="WP_200594816.1">
    <property type="nucleotide sequence ID" value="NZ_JAEPBG010000009.1"/>
</dbReference>
<dbReference type="Gene3D" id="3.40.50.720">
    <property type="entry name" value="NAD(P)-binding Rossmann-like Domain"/>
    <property type="match status" value="1"/>
</dbReference>
<dbReference type="EMBL" id="JAEPBG010000009">
    <property type="protein sequence ID" value="MBK4736918.1"/>
    <property type="molecule type" value="Genomic_DNA"/>
</dbReference>
<comment type="similarity">
    <text evidence="1 3">Belongs to the short-chain dehydrogenases/reductases (SDR) family.</text>
</comment>
<keyword evidence="2" id="KW-0560">Oxidoreductase</keyword>
<evidence type="ECO:0000256" key="5">
    <source>
        <dbReference type="SAM" id="Phobius"/>
    </source>
</evidence>
<proteinExistence type="inferred from homology"/>
<dbReference type="PRINTS" id="PR00080">
    <property type="entry name" value="SDRFAMILY"/>
</dbReference>
<dbReference type="SUPFAM" id="SSF51735">
    <property type="entry name" value="NAD(P)-binding Rossmann-fold domains"/>
    <property type="match status" value="1"/>
</dbReference>
<dbReference type="InterPro" id="IPR036291">
    <property type="entry name" value="NAD(P)-bd_dom_sf"/>
</dbReference>
<dbReference type="GO" id="GO:0016491">
    <property type="term" value="F:oxidoreductase activity"/>
    <property type="evidence" value="ECO:0007669"/>
    <property type="project" value="UniProtKB-KW"/>
</dbReference>